<reference evidence="1" key="1">
    <citation type="journal article" date="2020" name="Cell">
        <title>Large-Scale Comparative Analyses of Tick Genomes Elucidate Their Genetic Diversity and Vector Capacities.</title>
        <authorList>
            <consortium name="Tick Genome and Microbiome Consortium (TIGMIC)"/>
            <person name="Jia N."/>
            <person name="Wang J."/>
            <person name="Shi W."/>
            <person name="Du L."/>
            <person name="Sun Y."/>
            <person name="Zhan W."/>
            <person name="Jiang J.F."/>
            <person name="Wang Q."/>
            <person name="Zhang B."/>
            <person name="Ji P."/>
            <person name="Bell-Sakyi L."/>
            <person name="Cui X.M."/>
            <person name="Yuan T.T."/>
            <person name="Jiang B.G."/>
            <person name="Yang W.F."/>
            <person name="Lam T.T."/>
            <person name="Chang Q.C."/>
            <person name="Ding S.J."/>
            <person name="Wang X.J."/>
            <person name="Zhu J.G."/>
            <person name="Ruan X.D."/>
            <person name="Zhao L."/>
            <person name="Wei J.T."/>
            <person name="Ye R.Z."/>
            <person name="Que T.C."/>
            <person name="Du C.H."/>
            <person name="Zhou Y.H."/>
            <person name="Cheng J.X."/>
            <person name="Dai P.F."/>
            <person name="Guo W.B."/>
            <person name="Han X.H."/>
            <person name="Huang E.J."/>
            <person name="Li L.F."/>
            <person name="Wei W."/>
            <person name="Gao Y.C."/>
            <person name="Liu J.Z."/>
            <person name="Shao H.Z."/>
            <person name="Wang X."/>
            <person name="Wang C.C."/>
            <person name="Yang T.C."/>
            <person name="Huo Q.B."/>
            <person name="Li W."/>
            <person name="Chen H.Y."/>
            <person name="Chen S.E."/>
            <person name="Zhou L.G."/>
            <person name="Ni X.B."/>
            <person name="Tian J.H."/>
            <person name="Sheng Y."/>
            <person name="Liu T."/>
            <person name="Pan Y.S."/>
            <person name="Xia L.Y."/>
            <person name="Li J."/>
            <person name="Zhao F."/>
            <person name="Cao W.C."/>
        </authorList>
    </citation>
    <scope>NUCLEOTIDE SEQUENCE</scope>
    <source>
        <strain evidence="1">Rsan-2018</strain>
    </source>
</reference>
<dbReference type="Proteomes" id="UP000821837">
    <property type="component" value="Unassembled WGS sequence"/>
</dbReference>
<reference evidence="1" key="2">
    <citation type="submission" date="2021-09" db="EMBL/GenBank/DDBJ databases">
        <authorList>
            <person name="Jia N."/>
            <person name="Wang J."/>
            <person name="Shi W."/>
            <person name="Du L."/>
            <person name="Sun Y."/>
            <person name="Zhan W."/>
            <person name="Jiang J."/>
            <person name="Wang Q."/>
            <person name="Zhang B."/>
            <person name="Ji P."/>
            <person name="Sakyi L.B."/>
            <person name="Cui X."/>
            <person name="Yuan T."/>
            <person name="Jiang B."/>
            <person name="Yang W."/>
            <person name="Lam T.T.-Y."/>
            <person name="Chang Q."/>
            <person name="Ding S."/>
            <person name="Wang X."/>
            <person name="Zhu J."/>
            <person name="Ruan X."/>
            <person name="Zhao L."/>
            <person name="Wei J."/>
            <person name="Que T."/>
            <person name="Du C."/>
            <person name="Cheng J."/>
            <person name="Dai P."/>
            <person name="Han X."/>
            <person name="Huang E."/>
            <person name="Gao Y."/>
            <person name="Liu J."/>
            <person name="Shao H."/>
            <person name="Ye R."/>
            <person name="Li L."/>
            <person name="Wei W."/>
            <person name="Wang X."/>
            <person name="Wang C."/>
            <person name="Huo Q."/>
            <person name="Li W."/>
            <person name="Guo W."/>
            <person name="Chen H."/>
            <person name="Chen S."/>
            <person name="Zhou L."/>
            <person name="Zhou L."/>
            <person name="Ni X."/>
            <person name="Tian J."/>
            <person name="Zhou Y."/>
            <person name="Sheng Y."/>
            <person name="Liu T."/>
            <person name="Pan Y."/>
            <person name="Xia L."/>
            <person name="Li J."/>
            <person name="Zhao F."/>
            <person name="Cao W."/>
        </authorList>
    </citation>
    <scope>NUCLEOTIDE SEQUENCE</scope>
    <source>
        <strain evidence="1">Rsan-2018</strain>
        <tissue evidence="1">Larvae</tissue>
    </source>
</reference>
<gene>
    <name evidence="1" type="ORF">HPB52_005454</name>
</gene>
<protein>
    <submittedName>
        <fullName evidence="1">Uncharacterized protein</fullName>
    </submittedName>
</protein>
<comment type="caution">
    <text evidence="1">The sequence shown here is derived from an EMBL/GenBank/DDBJ whole genome shotgun (WGS) entry which is preliminary data.</text>
</comment>
<accession>A0A9D4Q7B7</accession>
<name>A0A9D4Q7B7_RHISA</name>
<proteinExistence type="predicted"/>
<keyword evidence="2" id="KW-1185">Reference proteome</keyword>
<dbReference type="EMBL" id="JABSTV010001248">
    <property type="protein sequence ID" value="KAH7968037.1"/>
    <property type="molecule type" value="Genomic_DNA"/>
</dbReference>
<evidence type="ECO:0000313" key="2">
    <source>
        <dbReference type="Proteomes" id="UP000821837"/>
    </source>
</evidence>
<evidence type="ECO:0000313" key="1">
    <source>
        <dbReference type="EMBL" id="KAH7968037.1"/>
    </source>
</evidence>
<organism evidence="1 2">
    <name type="scientific">Rhipicephalus sanguineus</name>
    <name type="common">Brown dog tick</name>
    <name type="synonym">Ixodes sanguineus</name>
    <dbReference type="NCBI Taxonomy" id="34632"/>
    <lineage>
        <taxon>Eukaryota</taxon>
        <taxon>Metazoa</taxon>
        <taxon>Ecdysozoa</taxon>
        <taxon>Arthropoda</taxon>
        <taxon>Chelicerata</taxon>
        <taxon>Arachnida</taxon>
        <taxon>Acari</taxon>
        <taxon>Parasitiformes</taxon>
        <taxon>Ixodida</taxon>
        <taxon>Ixodoidea</taxon>
        <taxon>Ixodidae</taxon>
        <taxon>Rhipicephalinae</taxon>
        <taxon>Rhipicephalus</taxon>
        <taxon>Rhipicephalus</taxon>
    </lineage>
</organism>
<sequence>MLQPRYRLTTLMQAAALTDPSTLTLQIHPVNNACTVSAVNQEDTLKLVQLQYITYDQHEYAVTAYIAGSSLARWLSQGCYYKHLLERITTRTTRRLDLSQTHETILDARRI</sequence>
<dbReference type="AlphaFoldDB" id="A0A9D4Q7B7"/>